<keyword evidence="1" id="KW-0732">Signal</keyword>
<evidence type="ECO:0000313" key="2">
    <source>
        <dbReference type="EMBL" id="GAA2003114.1"/>
    </source>
</evidence>
<dbReference type="EMBL" id="BAAAPC010000013">
    <property type="protein sequence ID" value="GAA2003114.1"/>
    <property type="molecule type" value="Genomic_DNA"/>
</dbReference>
<evidence type="ECO:0000313" key="3">
    <source>
        <dbReference type="Proteomes" id="UP001501585"/>
    </source>
</evidence>
<dbReference type="Proteomes" id="UP001501585">
    <property type="component" value="Unassembled WGS sequence"/>
</dbReference>
<organism evidence="2 3">
    <name type="scientific">Nocardiopsis rhodophaea</name>
    <dbReference type="NCBI Taxonomy" id="280238"/>
    <lineage>
        <taxon>Bacteria</taxon>
        <taxon>Bacillati</taxon>
        <taxon>Actinomycetota</taxon>
        <taxon>Actinomycetes</taxon>
        <taxon>Streptosporangiales</taxon>
        <taxon>Nocardiopsidaceae</taxon>
        <taxon>Nocardiopsis</taxon>
    </lineage>
</organism>
<name>A0ABN2TAM9_9ACTN</name>
<comment type="caution">
    <text evidence="2">The sequence shown here is derived from an EMBL/GenBank/DDBJ whole genome shotgun (WGS) entry which is preliminary data.</text>
</comment>
<proteinExistence type="predicted"/>
<protein>
    <submittedName>
        <fullName evidence="2">Uncharacterized protein</fullName>
    </submittedName>
</protein>
<keyword evidence="3" id="KW-1185">Reference proteome</keyword>
<accession>A0ABN2TAM9</accession>
<reference evidence="2 3" key="1">
    <citation type="journal article" date="2019" name="Int. J. Syst. Evol. Microbiol.">
        <title>The Global Catalogue of Microorganisms (GCM) 10K type strain sequencing project: providing services to taxonomists for standard genome sequencing and annotation.</title>
        <authorList>
            <consortium name="The Broad Institute Genomics Platform"/>
            <consortium name="The Broad Institute Genome Sequencing Center for Infectious Disease"/>
            <person name="Wu L."/>
            <person name="Ma J."/>
        </authorList>
    </citation>
    <scope>NUCLEOTIDE SEQUENCE [LARGE SCALE GENOMIC DNA]</scope>
    <source>
        <strain evidence="2 3">JCM 15313</strain>
    </source>
</reference>
<gene>
    <name evidence="2" type="ORF">GCM10009799_32800</name>
</gene>
<sequence>MSNNASKHAAIPAAAVIAIATLSIPQSASAEQEGLEVVATSKGEAGSGLENSSLEVHTPQRSKGSDYVSISWTVKAQGGVFKSGQIQSKTYKYFQAGVTGVTATDEKSKIRYYPLQDTRKVCLCSGIHKPRGYILNVESGNLSTFWNSYMISQDVKTVTLDVPGFKPAEDIPIS</sequence>
<feature type="signal peptide" evidence="1">
    <location>
        <begin position="1"/>
        <end position="30"/>
    </location>
</feature>
<feature type="chain" id="PRO_5046412251" evidence="1">
    <location>
        <begin position="31"/>
        <end position="174"/>
    </location>
</feature>
<evidence type="ECO:0000256" key="1">
    <source>
        <dbReference type="SAM" id="SignalP"/>
    </source>
</evidence>
<dbReference type="RefSeq" id="WP_344163447.1">
    <property type="nucleotide sequence ID" value="NZ_BAAAPC010000013.1"/>
</dbReference>